<reference evidence="2" key="1">
    <citation type="journal article" date="2022" name="Mol. Ecol. Resour.">
        <title>The genomes of chicory, endive, great burdock and yacon provide insights into Asteraceae palaeo-polyploidization history and plant inulin production.</title>
        <authorList>
            <person name="Fan W."/>
            <person name="Wang S."/>
            <person name="Wang H."/>
            <person name="Wang A."/>
            <person name="Jiang F."/>
            <person name="Liu H."/>
            <person name="Zhao H."/>
            <person name="Xu D."/>
            <person name="Zhang Y."/>
        </authorList>
    </citation>
    <scope>NUCLEOTIDE SEQUENCE [LARGE SCALE GENOMIC DNA]</scope>
    <source>
        <strain evidence="2">cv. Punajuju</strain>
    </source>
</reference>
<evidence type="ECO:0000313" key="2">
    <source>
        <dbReference type="Proteomes" id="UP001055811"/>
    </source>
</evidence>
<organism evidence="1 2">
    <name type="scientific">Cichorium intybus</name>
    <name type="common">Chicory</name>
    <dbReference type="NCBI Taxonomy" id="13427"/>
    <lineage>
        <taxon>Eukaryota</taxon>
        <taxon>Viridiplantae</taxon>
        <taxon>Streptophyta</taxon>
        <taxon>Embryophyta</taxon>
        <taxon>Tracheophyta</taxon>
        <taxon>Spermatophyta</taxon>
        <taxon>Magnoliopsida</taxon>
        <taxon>eudicotyledons</taxon>
        <taxon>Gunneridae</taxon>
        <taxon>Pentapetalae</taxon>
        <taxon>asterids</taxon>
        <taxon>campanulids</taxon>
        <taxon>Asterales</taxon>
        <taxon>Asteraceae</taxon>
        <taxon>Cichorioideae</taxon>
        <taxon>Cichorieae</taxon>
        <taxon>Cichoriinae</taxon>
        <taxon>Cichorium</taxon>
    </lineage>
</organism>
<sequence>MLGVVIYIIVKLNGRIGPIRKKEFDESKIKDVVRVELLCNKAGCGLDFALDRRTPDSSAHSGSLWTVLRSKSTDSGPQCSPHDRLLLLQTATASLMRTNLNYSSSDAIPLRIEPQLCL</sequence>
<protein>
    <submittedName>
        <fullName evidence="1">Uncharacterized protein</fullName>
    </submittedName>
</protein>
<keyword evidence="2" id="KW-1185">Reference proteome</keyword>
<name>A0ACB9GEN5_CICIN</name>
<reference evidence="1 2" key="2">
    <citation type="journal article" date="2022" name="Mol. Ecol. Resour.">
        <title>The genomes of chicory, endive, great burdock and yacon provide insights into Asteraceae paleo-polyploidization history and plant inulin production.</title>
        <authorList>
            <person name="Fan W."/>
            <person name="Wang S."/>
            <person name="Wang H."/>
            <person name="Wang A."/>
            <person name="Jiang F."/>
            <person name="Liu H."/>
            <person name="Zhao H."/>
            <person name="Xu D."/>
            <person name="Zhang Y."/>
        </authorList>
    </citation>
    <scope>NUCLEOTIDE SEQUENCE [LARGE SCALE GENOMIC DNA]</scope>
    <source>
        <strain evidence="2">cv. Punajuju</strain>
        <tissue evidence="1">Leaves</tissue>
    </source>
</reference>
<accession>A0ACB9GEN5</accession>
<gene>
    <name evidence="1" type="ORF">L2E82_11858</name>
</gene>
<dbReference type="Proteomes" id="UP001055811">
    <property type="component" value="Linkage Group LG02"/>
</dbReference>
<proteinExistence type="predicted"/>
<comment type="caution">
    <text evidence="1">The sequence shown here is derived from an EMBL/GenBank/DDBJ whole genome shotgun (WGS) entry which is preliminary data.</text>
</comment>
<evidence type="ECO:0000313" key="1">
    <source>
        <dbReference type="EMBL" id="KAI3781832.1"/>
    </source>
</evidence>
<dbReference type="EMBL" id="CM042010">
    <property type="protein sequence ID" value="KAI3781832.1"/>
    <property type="molecule type" value="Genomic_DNA"/>
</dbReference>